<dbReference type="PRINTS" id="PR00410">
    <property type="entry name" value="PHEHYDRXLASE"/>
</dbReference>
<keyword evidence="7" id="KW-0408">Iron</keyword>
<keyword evidence="3" id="KW-0001">2Fe-2S</keyword>
<comment type="cofactor">
    <cofactor evidence="1">
        <name>FAD</name>
        <dbReference type="ChEBI" id="CHEBI:57692"/>
    </cofactor>
</comment>
<evidence type="ECO:0000256" key="3">
    <source>
        <dbReference type="ARBA" id="ARBA00022714"/>
    </source>
</evidence>
<evidence type="ECO:0000256" key="2">
    <source>
        <dbReference type="ARBA" id="ARBA00022630"/>
    </source>
</evidence>
<reference evidence="11 12" key="1">
    <citation type="submission" date="2018-02" db="EMBL/GenBank/DDBJ databases">
        <title>Genomic analysis of the strain RR4-38 isolated from a seawater recirculating aquaculture system.</title>
        <authorList>
            <person name="Kim Y.-S."/>
            <person name="Jang Y.H."/>
            <person name="Kim K.-H."/>
        </authorList>
    </citation>
    <scope>NUCLEOTIDE SEQUENCE [LARGE SCALE GENOMIC DNA]</scope>
    <source>
        <strain evidence="11 12">RR4-38</strain>
    </source>
</reference>
<dbReference type="InterPro" id="IPR017927">
    <property type="entry name" value="FAD-bd_FR_type"/>
</dbReference>
<dbReference type="Proteomes" id="UP000238442">
    <property type="component" value="Chromosome"/>
</dbReference>
<dbReference type="GO" id="GO:0051537">
    <property type="term" value="F:2 iron, 2 sulfur cluster binding"/>
    <property type="evidence" value="ECO:0007669"/>
    <property type="project" value="UniProtKB-KW"/>
</dbReference>
<dbReference type="PANTHER" id="PTHR47354:SF8">
    <property type="entry name" value="1,2-PHENYLACETYL-COA EPOXIDASE, SUBUNIT E"/>
    <property type="match status" value="1"/>
</dbReference>
<dbReference type="InterPro" id="IPR001041">
    <property type="entry name" value="2Fe-2S_ferredoxin-type"/>
</dbReference>
<dbReference type="InterPro" id="IPR001433">
    <property type="entry name" value="OxRdtase_FAD/NAD-bd"/>
</dbReference>
<protein>
    <submittedName>
        <fullName evidence="11">Flavodoxin reductase</fullName>
    </submittedName>
</protein>
<dbReference type="Gene3D" id="3.40.50.80">
    <property type="entry name" value="Nucleotide-binding domain of ferredoxin-NADP reductase (FNR) module"/>
    <property type="match status" value="1"/>
</dbReference>
<dbReference type="PROSITE" id="PS51085">
    <property type="entry name" value="2FE2S_FER_2"/>
    <property type="match status" value="1"/>
</dbReference>
<dbReference type="Pfam" id="PF00111">
    <property type="entry name" value="Fer2"/>
    <property type="match status" value="1"/>
</dbReference>
<dbReference type="CDD" id="cd06214">
    <property type="entry name" value="PA_degradation_oxidoreductase_like"/>
    <property type="match status" value="1"/>
</dbReference>
<accession>A0A2S0HVJ5</accession>
<feature type="domain" description="FAD-binding FR-type" evidence="10">
    <location>
        <begin position="2"/>
        <end position="106"/>
    </location>
</feature>
<dbReference type="GO" id="GO:0050660">
    <property type="term" value="F:flavin adenine dinucleotide binding"/>
    <property type="evidence" value="ECO:0007669"/>
    <property type="project" value="TreeGrafter"/>
</dbReference>
<gene>
    <name evidence="11" type="ORF">C5O00_05420</name>
</gene>
<feature type="domain" description="2Fe-2S ferredoxin-type" evidence="9">
    <location>
        <begin position="259"/>
        <end position="349"/>
    </location>
</feature>
<evidence type="ECO:0000313" key="11">
    <source>
        <dbReference type="EMBL" id="AVI50638.1"/>
    </source>
</evidence>
<dbReference type="KEGG" id="aue:C5O00_05420"/>
<evidence type="ECO:0000256" key="8">
    <source>
        <dbReference type="ARBA" id="ARBA00023014"/>
    </source>
</evidence>
<dbReference type="Pfam" id="PF00970">
    <property type="entry name" value="FAD_binding_6"/>
    <property type="match status" value="1"/>
</dbReference>
<evidence type="ECO:0000256" key="5">
    <source>
        <dbReference type="ARBA" id="ARBA00022827"/>
    </source>
</evidence>
<evidence type="ECO:0000313" key="12">
    <source>
        <dbReference type="Proteomes" id="UP000238442"/>
    </source>
</evidence>
<keyword evidence="2" id="KW-0285">Flavoprotein</keyword>
<dbReference type="PROSITE" id="PS00197">
    <property type="entry name" value="2FE2S_FER_1"/>
    <property type="match status" value="1"/>
</dbReference>
<keyword evidence="8" id="KW-0411">Iron-sulfur</keyword>
<dbReference type="InterPro" id="IPR036010">
    <property type="entry name" value="2Fe-2S_ferredoxin-like_sf"/>
</dbReference>
<dbReference type="CDD" id="cd00207">
    <property type="entry name" value="fer2"/>
    <property type="match status" value="1"/>
</dbReference>
<evidence type="ECO:0000256" key="6">
    <source>
        <dbReference type="ARBA" id="ARBA00023002"/>
    </source>
</evidence>
<keyword evidence="5" id="KW-0274">FAD</keyword>
<dbReference type="InterPro" id="IPR017938">
    <property type="entry name" value="Riboflavin_synthase-like_b-brl"/>
</dbReference>
<dbReference type="InterPro" id="IPR008333">
    <property type="entry name" value="Cbr1-like_FAD-bd_dom"/>
</dbReference>
<evidence type="ECO:0000256" key="4">
    <source>
        <dbReference type="ARBA" id="ARBA00022723"/>
    </source>
</evidence>
<keyword evidence="12" id="KW-1185">Reference proteome</keyword>
<organism evidence="11 12">
    <name type="scientific">Pukyongia salina</name>
    <dbReference type="NCBI Taxonomy" id="2094025"/>
    <lineage>
        <taxon>Bacteria</taxon>
        <taxon>Pseudomonadati</taxon>
        <taxon>Bacteroidota</taxon>
        <taxon>Flavobacteriia</taxon>
        <taxon>Flavobacteriales</taxon>
        <taxon>Flavobacteriaceae</taxon>
        <taxon>Pukyongia</taxon>
    </lineage>
</organism>
<dbReference type="InterPro" id="IPR050415">
    <property type="entry name" value="MRET"/>
</dbReference>
<dbReference type="PROSITE" id="PS51384">
    <property type="entry name" value="FAD_FR"/>
    <property type="match status" value="1"/>
</dbReference>
<evidence type="ECO:0000259" key="9">
    <source>
        <dbReference type="PROSITE" id="PS51085"/>
    </source>
</evidence>
<dbReference type="InterPro" id="IPR012675">
    <property type="entry name" value="Beta-grasp_dom_sf"/>
</dbReference>
<dbReference type="RefSeq" id="WP_105215618.1">
    <property type="nucleotide sequence ID" value="NZ_CP027062.1"/>
</dbReference>
<evidence type="ECO:0000256" key="1">
    <source>
        <dbReference type="ARBA" id="ARBA00001974"/>
    </source>
</evidence>
<dbReference type="SUPFAM" id="SSF63380">
    <property type="entry name" value="Riboflavin synthase domain-like"/>
    <property type="match status" value="1"/>
</dbReference>
<keyword evidence="4" id="KW-0479">Metal-binding</keyword>
<dbReference type="EMBL" id="CP027062">
    <property type="protein sequence ID" value="AVI50638.1"/>
    <property type="molecule type" value="Genomic_DNA"/>
</dbReference>
<evidence type="ECO:0000259" key="10">
    <source>
        <dbReference type="PROSITE" id="PS51384"/>
    </source>
</evidence>
<dbReference type="InterPro" id="IPR039261">
    <property type="entry name" value="FNR_nucleotide-bd"/>
</dbReference>
<keyword evidence="6" id="KW-0560">Oxidoreductase</keyword>
<sequence>MSNFHTLTVSEVKKETPNSVRVSFEIPDDISEIFTFTPGQYITIKHQVNEKEIRRAYSICSVPGNGVLSVGIKKVKNGAFSVFANTALNPGDTLEVMPPEGHFILKTDPSNAKNYLAFAAGSGITPILSILKSVLKEEPESTFSLIFGNQSLEETMFAGEIAKLQEVYPERFFVEYLFSRRKEDYGLFGRIDRSTANYLLNNKLNNKSYHSYYLCGPEEMIHTISDLLKEKGVGKDAIHFELFTTTEEGNLEEPHDGLTKITVTLDDETEVFVMPQDTSVLEASLKHGLDAPYSCQGGICSTCIARITEGKAEMRKNQILTDEEIADGLILTCQAHPSTPTLGIDYDDV</sequence>
<dbReference type="AlphaFoldDB" id="A0A2S0HVJ5"/>
<evidence type="ECO:0000256" key="7">
    <source>
        <dbReference type="ARBA" id="ARBA00023004"/>
    </source>
</evidence>
<name>A0A2S0HVJ5_9FLAO</name>
<dbReference type="GO" id="GO:0046872">
    <property type="term" value="F:metal ion binding"/>
    <property type="evidence" value="ECO:0007669"/>
    <property type="project" value="UniProtKB-KW"/>
</dbReference>
<proteinExistence type="predicted"/>
<dbReference type="InterPro" id="IPR006058">
    <property type="entry name" value="2Fe2S_fd_BS"/>
</dbReference>
<dbReference type="Gene3D" id="3.10.20.30">
    <property type="match status" value="1"/>
</dbReference>
<dbReference type="Gene3D" id="2.40.30.10">
    <property type="entry name" value="Translation factors"/>
    <property type="match status" value="1"/>
</dbReference>
<dbReference type="SUPFAM" id="SSF52343">
    <property type="entry name" value="Ferredoxin reductase-like, C-terminal NADP-linked domain"/>
    <property type="match status" value="1"/>
</dbReference>
<dbReference type="OrthoDB" id="9789468at2"/>
<dbReference type="Pfam" id="PF00175">
    <property type="entry name" value="NAD_binding_1"/>
    <property type="match status" value="1"/>
</dbReference>
<dbReference type="GO" id="GO:0016491">
    <property type="term" value="F:oxidoreductase activity"/>
    <property type="evidence" value="ECO:0007669"/>
    <property type="project" value="UniProtKB-KW"/>
</dbReference>
<dbReference type="PANTHER" id="PTHR47354">
    <property type="entry name" value="NADH OXIDOREDUCTASE HCR"/>
    <property type="match status" value="1"/>
</dbReference>
<dbReference type="SUPFAM" id="SSF54292">
    <property type="entry name" value="2Fe-2S ferredoxin-like"/>
    <property type="match status" value="1"/>
</dbReference>